<dbReference type="AlphaFoldDB" id="A0A5K7ZPG6"/>
<protein>
    <recommendedName>
        <fullName evidence="3">WGR domain-containing protein</fullName>
    </recommendedName>
</protein>
<sequence>MTEIAAVKIKKPRQLSLFPEIICSAYLVATESPRSAFYRIWIEVNAGLFMVCKESGGNDKVIDQRAWSFDSLEDARKLFDRKVKSKSNPDRKSPRKYTIVYNIGDNSR</sequence>
<dbReference type="EMBL" id="AP021876">
    <property type="protein sequence ID" value="BBO80820.1"/>
    <property type="molecule type" value="Genomic_DNA"/>
</dbReference>
<evidence type="ECO:0000313" key="1">
    <source>
        <dbReference type="EMBL" id="BBO80820.1"/>
    </source>
</evidence>
<dbReference type="Proteomes" id="UP000425960">
    <property type="component" value="Chromosome"/>
</dbReference>
<proteinExistence type="predicted"/>
<accession>A0A5K7ZPG6</accession>
<dbReference type="RefSeq" id="WP_155321667.1">
    <property type="nucleotide sequence ID" value="NZ_AP021876.1"/>
</dbReference>
<dbReference type="KEGG" id="dov:DSCO28_13860"/>
<evidence type="ECO:0008006" key="3">
    <source>
        <dbReference type="Google" id="ProtNLM"/>
    </source>
</evidence>
<evidence type="ECO:0000313" key="2">
    <source>
        <dbReference type="Proteomes" id="UP000425960"/>
    </source>
</evidence>
<reference evidence="1 2" key="1">
    <citation type="submission" date="2019-11" db="EMBL/GenBank/DDBJ databases">
        <title>Comparative genomics of hydrocarbon-degrading Desulfosarcina strains.</title>
        <authorList>
            <person name="Watanabe M."/>
            <person name="Kojima H."/>
            <person name="Fukui M."/>
        </authorList>
    </citation>
    <scope>NUCLEOTIDE SEQUENCE [LARGE SCALE GENOMIC DNA]</scope>
    <source>
        <strain evidence="1 2">28bB2T</strain>
    </source>
</reference>
<gene>
    <name evidence="1" type="ORF">DSCO28_13860</name>
</gene>
<organism evidence="1 2">
    <name type="scientific">Desulfosarcina ovata subsp. sediminis</name>
    <dbReference type="NCBI Taxonomy" id="885957"/>
    <lineage>
        <taxon>Bacteria</taxon>
        <taxon>Pseudomonadati</taxon>
        <taxon>Thermodesulfobacteriota</taxon>
        <taxon>Desulfobacteria</taxon>
        <taxon>Desulfobacterales</taxon>
        <taxon>Desulfosarcinaceae</taxon>
        <taxon>Desulfosarcina</taxon>
    </lineage>
</organism>
<name>A0A5K7ZPG6_9BACT</name>